<gene>
    <name evidence="3" type="ORF">PVK06_019846</name>
</gene>
<evidence type="ECO:0000256" key="1">
    <source>
        <dbReference type="SAM" id="Phobius"/>
    </source>
</evidence>
<keyword evidence="1" id="KW-1133">Transmembrane helix</keyword>
<organism evidence="3 4">
    <name type="scientific">Gossypium arboreum</name>
    <name type="common">Tree cotton</name>
    <name type="synonym">Gossypium nanking</name>
    <dbReference type="NCBI Taxonomy" id="29729"/>
    <lineage>
        <taxon>Eukaryota</taxon>
        <taxon>Viridiplantae</taxon>
        <taxon>Streptophyta</taxon>
        <taxon>Embryophyta</taxon>
        <taxon>Tracheophyta</taxon>
        <taxon>Spermatophyta</taxon>
        <taxon>Magnoliopsida</taxon>
        <taxon>eudicotyledons</taxon>
        <taxon>Gunneridae</taxon>
        <taxon>Pentapetalae</taxon>
        <taxon>rosids</taxon>
        <taxon>malvids</taxon>
        <taxon>Malvales</taxon>
        <taxon>Malvaceae</taxon>
        <taxon>Malvoideae</taxon>
        <taxon>Gossypium</taxon>
    </lineage>
</organism>
<evidence type="ECO:0000313" key="3">
    <source>
        <dbReference type="EMBL" id="KAK5825044.1"/>
    </source>
</evidence>
<keyword evidence="1" id="KW-0812">Transmembrane</keyword>
<feature type="signal peptide" evidence="2">
    <location>
        <begin position="1"/>
        <end position="21"/>
    </location>
</feature>
<feature type="chain" id="PRO_5046497807" evidence="2">
    <location>
        <begin position="22"/>
        <end position="263"/>
    </location>
</feature>
<keyword evidence="2" id="KW-0732">Signal</keyword>
<reference evidence="3 4" key="1">
    <citation type="submission" date="2023-03" db="EMBL/GenBank/DDBJ databases">
        <title>WGS of Gossypium arboreum.</title>
        <authorList>
            <person name="Yu D."/>
        </authorList>
    </citation>
    <scope>NUCLEOTIDE SEQUENCE [LARGE SCALE GENOMIC DNA]</scope>
    <source>
        <tissue evidence="3">Leaf</tissue>
    </source>
</reference>
<dbReference type="Proteomes" id="UP001358586">
    <property type="component" value="Chromosome 6"/>
</dbReference>
<feature type="transmembrane region" description="Helical" evidence="1">
    <location>
        <begin position="236"/>
        <end position="257"/>
    </location>
</feature>
<feature type="transmembrane region" description="Helical" evidence="1">
    <location>
        <begin position="196"/>
        <end position="224"/>
    </location>
</feature>
<sequence>MCGWFILFKLTLKVIRELILGVDNISDYIEAEVKVEVQAQEEVDAEGVRLSNTEHEDQPIVLAQRSRNSRAYEPPINSHKLGVYNRRRELPKYAYELLELNYPPVDNNGELVLGQMFQTKGGTILASSFWLFRPLDEGFKQCKPIVKVDCTFLYGWYNEKLIVVVSQGGARKTIPLASALVKQEARKAFPSMVVDIPLTTMAASMSTLMVVLVAVCALMGSAIAADAPAPSPTSGAGSISPSFVSVSVAAAAVALLFGSRLRI</sequence>
<evidence type="ECO:0000256" key="2">
    <source>
        <dbReference type="SAM" id="SignalP"/>
    </source>
</evidence>
<keyword evidence="4" id="KW-1185">Reference proteome</keyword>
<keyword evidence="1" id="KW-0472">Membrane</keyword>
<protein>
    <submittedName>
        <fullName evidence="3">Uncharacterized protein</fullName>
    </submittedName>
</protein>
<proteinExistence type="predicted"/>
<dbReference type="EMBL" id="JARKNE010000006">
    <property type="protein sequence ID" value="KAK5825044.1"/>
    <property type="molecule type" value="Genomic_DNA"/>
</dbReference>
<name>A0ABR0PL34_GOSAR</name>
<accession>A0ABR0PL34</accession>
<comment type="caution">
    <text evidence="3">The sequence shown here is derived from an EMBL/GenBank/DDBJ whole genome shotgun (WGS) entry which is preliminary data.</text>
</comment>
<evidence type="ECO:0000313" key="4">
    <source>
        <dbReference type="Proteomes" id="UP001358586"/>
    </source>
</evidence>